<evidence type="ECO:0000313" key="3">
    <source>
        <dbReference type="Proteomes" id="UP001165060"/>
    </source>
</evidence>
<dbReference type="PROSITE" id="PS50191">
    <property type="entry name" value="CRAL_TRIO"/>
    <property type="match status" value="1"/>
</dbReference>
<dbReference type="InterPro" id="IPR001251">
    <property type="entry name" value="CRAL-TRIO_dom"/>
</dbReference>
<dbReference type="EMBL" id="BRYB01002038">
    <property type="protein sequence ID" value="GMI38551.1"/>
    <property type="molecule type" value="Genomic_DNA"/>
</dbReference>
<feature type="domain" description="CRAL-TRIO" evidence="1">
    <location>
        <begin position="87"/>
        <end position="263"/>
    </location>
</feature>
<gene>
    <name evidence="2" type="ORF">TeGR_g3438</name>
</gene>
<evidence type="ECO:0000259" key="1">
    <source>
        <dbReference type="PROSITE" id="PS50191"/>
    </source>
</evidence>
<dbReference type="Pfam" id="PF00650">
    <property type="entry name" value="CRAL_TRIO"/>
    <property type="match status" value="1"/>
</dbReference>
<sequence>MEAVAIDKQVLEFEEMSSAEHAIYDRLQSEIGPTLNQTLSQTALIQCVRGWQTESPRYEVTKENVVRIMAFKNKARSTALLSEPSDNVDYFLEHWGSEVYGSDDQGHMLWVERISTIKAVDLLERYDDEAMKDARSVLMEALEVHKGNALCPGQNKVHKHIYVMDLAGVGMSSFSAGVRRVVKNVIVEMGNIYPESVHRMMFVNAPFAFRAIWSLITPMLHPVTKEKTKILGFGETLIREFEKCGITRANIPNIFPGGEATPTPLSELIGKWRAEGTPRWEEGKEYYTNGKEPITTEGALKAAEGKEAAAA</sequence>
<dbReference type="Proteomes" id="UP001165060">
    <property type="component" value="Unassembled WGS sequence"/>
</dbReference>
<dbReference type="InterPro" id="IPR036865">
    <property type="entry name" value="CRAL-TRIO_dom_sf"/>
</dbReference>
<proteinExistence type="predicted"/>
<dbReference type="PANTHER" id="PTHR45657">
    <property type="entry name" value="CRAL-TRIO DOMAIN-CONTAINING PROTEIN YKL091C-RELATED"/>
    <property type="match status" value="1"/>
</dbReference>
<comment type="caution">
    <text evidence="2">The sequence shown here is derived from an EMBL/GenBank/DDBJ whole genome shotgun (WGS) entry which is preliminary data.</text>
</comment>
<dbReference type="InterPro" id="IPR051026">
    <property type="entry name" value="PI/PC_transfer"/>
</dbReference>
<accession>A0ABQ6N308</accession>
<protein>
    <recommendedName>
        <fullName evidence="1">CRAL-TRIO domain-containing protein</fullName>
    </recommendedName>
</protein>
<dbReference type="SUPFAM" id="SSF52087">
    <property type="entry name" value="CRAL/TRIO domain"/>
    <property type="match status" value="1"/>
</dbReference>
<dbReference type="CDD" id="cd00170">
    <property type="entry name" value="SEC14"/>
    <property type="match status" value="1"/>
</dbReference>
<evidence type="ECO:0000313" key="2">
    <source>
        <dbReference type="EMBL" id="GMI38551.1"/>
    </source>
</evidence>
<keyword evidence="3" id="KW-1185">Reference proteome</keyword>
<reference evidence="2 3" key="1">
    <citation type="journal article" date="2023" name="Commun. Biol.">
        <title>Genome analysis of Parmales, the sister group of diatoms, reveals the evolutionary specialization of diatoms from phago-mixotrophs to photoautotrophs.</title>
        <authorList>
            <person name="Ban H."/>
            <person name="Sato S."/>
            <person name="Yoshikawa S."/>
            <person name="Yamada K."/>
            <person name="Nakamura Y."/>
            <person name="Ichinomiya M."/>
            <person name="Sato N."/>
            <person name="Blanc-Mathieu R."/>
            <person name="Endo H."/>
            <person name="Kuwata A."/>
            <person name="Ogata H."/>
        </authorList>
    </citation>
    <scope>NUCLEOTIDE SEQUENCE [LARGE SCALE GENOMIC DNA]</scope>
</reference>
<dbReference type="Gene3D" id="3.40.525.10">
    <property type="entry name" value="CRAL-TRIO lipid binding domain"/>
    <property type="match status" value="1"/>
</dbReference>
<dbReference type="PANTHER" id="PTHR45657:SF1">
    <property type="entry name" value="CRAL-TRIO DOMAIN-CONTAINING PROTEIN YKL091C-RELATED"/>
    <property type="match status" value="1"/>
</dbReference>
<organism evidence="2 3">
    <name type="scientific">Tetraparma gracilis</name>
    <dbReference type="NCBI Taxonomy" id="2962635"/>
    <lineage>
        <taxon>Eukaryota</taxon>
        <taxon>Sar</taxon>
        <taxon>Stramenopiles</taxon>
        <taxon>Ochrophyta</taxon>
        <taxon>Bolidophyceae</taxon>
        <taxon>Parmales</taxon>
        <taxon>Triparmaceae</taxon>
        <taxon>Tetraparma</taxon>
    </lineage>
</organism>
<dbReference type="SMART" id="SM00516">
    <property type="entry name" value="SEC14"/>
    <property type="match status" value="1"/>
</dbReference>
<name>A0ABQ6N308_9STRA</name>